<protein>
    <submittedName>
        <fullName evidence="3">Uncharacterized protein</fullName>
    </submittedName>
</protein>
<keyword evidence="1" id="KW-0472">Membrane</keyword>
<keyword evidence="1" id="KW-1133">Transmembrane helix</keyword>
<evidence type="ECO:0000313" key="3">
    <source>
        <dbReference type="EMBL" id="EGF84206.1"/>
    </source>
</evidence>
<accession>F4NS22</accession>
<feature type="transmembrane region" description="Helical" evidence="1">
    <location>
        <begin position="102"/>
        <end position="122"/>
    </location>
</feature>
<dbReference type="EMBL" id="GL882879">
    <property type="protein sequence ID" value="EGF84206.1"/>
    <property type="molecule type" value="Genomic_DNA"/>
</dbReference>
<evidence type="ECO:0000313" key="4">
    <source>
        <dbReference type="Proteomes" id="UP000007241"/>
    </source>
</evidence>
<dbReference type="GeneID" id="18237820"/>
<name>F4NS22_BATDJ</name>
<keyword evidence="2" id="KW-0732">Signal</keyword>
<dbReference type="OrthoDB" id="2137761at2759"/>
<dbReference type="HOGENOM" id="CLU_1156183_0_0_1"/>
<gene>
    <name evidence="3" type="ORF">BATDEDRAFT_22038</name>
</gene>
<sequence length="240" mass="26932">MTGFNVLGSFSVWVSILLFLFPTPTYELADSFATGTATGIPSHGIADLNNIFNISTQTQSLSKGDGQMMYMRWFSWDGDRSTTPKSYTAAFWLNISIYWTRIFVWCIGVSLLVPVVSTSVAYRNISLFYYQTSNNTPQIVCNLTPKRMWVKTEFDWAVRARTVLFSLRNGIVNSCNWAPTNCVASPNSYALDDICADACTGQTCGYNITLRVAWTGTDARGNTLTSYSRDIWRLQNSLQN</sequence>
<dbReference type="AlphaFoldDB" id="F4NS22"/>
<dbReference type="Proteomes" id="UP000007241">
    <property type="component" value="Unassembled WGS sequence"/>
</dbReference>
<dbReference type="RefSeq" id="XP_006675450.1">
    <property type="nucleotide sequence ID" value="XM_006675387.1"/>
</dbReference>
<evidence type="ECO:0000256" key="2">
    <source>
        <dbReference type="SAM" id="SignalP"/>
    </source>
</evidence>
<feature type="chain" id="PRO_5003312284" evidence="2">
    <location>
        <begin position="30"/>
        <end position="240"/>
    </location>
</feature>
<organism evidence="3 4">
    <name type="scientific">Batrachochytrium dendrobatidis (strain JAM81 / FGSC 10211)</name>
    <name type="common">Frog chytrid fungus</name>
    <dbReference type="NCBI Taxonomy" id="684364"/>
    <lineage>
        <taxon>Eukaryota</taxon>
        <taxon>Fungi</taxon>
        <taxon>Fungi incertae sedis</taxon>
        <taxon>Chytridiomycota</taxon>
        <taxon>Chytridiomycota incertae sedis</taxon>
        <taxon>Chytridiomycetes</taxon>
        <taxon>Rhizophydiales</taxon>
        <taxon>Rhizophydiales incertae sedis</taxon>
        <taxon>Batrachochytrium</taxon>
    </lineage>
</organism>
<proteinExistence type="predicted"/>
<dbReference type="InParanoid" id="F4NS22"/>
<reference evidence="3 4" key="1">
    <citation type="submission" date="2009-12" db="EMBL/GenBank/DDBJ databases">
        <title>The draft genome of Batrachochytrium dendrobatidis.</title>
        <authorList>
            <consortium name="US DOE Joint Genome Institute (JGI-PGF)"/>
            <person name="Kuo A."/>
            <person name="Salamov A."/>
            <person name="Schmutz J."/>
            <person name="Lucas S."/>
            <person name="Pitluck S."/>
            <person name="Rosenblum E."/>
            <person name="Stajich J."/>
            <person name="Eisen M."/>
            <person name="Grigoriev I.V."/>
        </authorList>
    </citation>
    <scope>NUCLEOTIDE SEQUENCE [LARGE SCALE GENOMIC DNA]</scope>
    <source>
        <strain evidence="4">JAM81 / FGSC 10211</strain>
    </source>
</reference>
<evidence type="ECO:0000256" key="1">
    <source>
        <dbReference type="SAM" id="Phobius"/>
    </source>
</evidence>
<keyword evidence="1" id="KW-0812">Transmembrane</keyword>
<keyword evidence="4" id="KW-1185">Reference proteome</keyword>
<feature type="signal peptide" evidence="2">
    <location>
        <begin position="1"/>
        <end position="29"/>
    </location>
</feature>